<comment type="similarity">
    <text evidence="2">Belongs to the binding-protein-dependent transport system permease family. CysTW subfamily.</text>
</comment>
<evidence type="ECO:0000256" key="4">
    <source>
        <dbReference type="ARBA" id="ARBA00022475"/>
    </source>
</evidence>
<evidence type="ECO:0000256" key="2">
    <source>
        <dbReference type="ARBA" id="ARBA00007069"/>
    </source>
</evidence>
<dbReference type="PANTHER" id="PTHR42929">
    <property type="entry name" value="INNER MEMBRANE ABC TRANSPORTER PERMEASE PROTEIN YDCU-RELATED-RELATED"/>
    <property type="match status" value="1"/>
</dbReference>
<dbReference type="EMBL" id="AP022598">
    <property type="protein sequence ID" value="BBY73649.1"/>
    <property type="molecule type" value="Genomic_DNA"/>
</dbReference>
<evidence type="ECO:0000256" key="7">
    <source>
        <dbReference type="ARBA" id="ARBA00023136"/>
    </source>
</evidence>
<reference evidence="10 11" key="1">
    <citation type="journal article" date="2019" name="Emerg. Microbes Infect.">
        <title>Comprehensive subspecies identification of 175 nontuberculous mycobacteria species based on 7547 genomic profiles.</title>
        <authorList>
            <person name="Matsumoto Y."/>
            <person name="Kinjo T."/>
            <person name="Motooka D."/>
            <person name="Nabeya D."/>
            <person name="Jung N."/>
            <person name="Uechi K."/>
            <person name="Horii T."/>
            <person name="Iida T."/>
            <person name="Fujita J."/>
            <person name="Nakamura S."/>
        </authorList>
    </citation>
    <scope>NUCLEOTIDE SEQUENCE [LARGE SCALE GENOMIC DNA]</scope>
    <source>
        <strain evidence="10 11">JCM 6367</strain>
    </source>
</reference>
<dbReference type="AlphaFoldDB" id="A0A7I7TYZ8"/>
<feature type="transmembrane region" description="Helical" evidence="8">
    <location>
        <begin position="191"/>
        <end position="216"/>
    </location>
</feature>
<evidence type="ECO:0000313" key="11">
    <source>
        <dbReference type="Proteomes" id="UP000466554"/>
    </source>
</evidence>
<organism evidence="10 11">
    <name type="scientific">Mycolicibacterium parafortuitum</name>
    <name type="common">Mycobacterium parafortuitum</name>
    <dbReference type="NCBI Taxonomy" id="39692"/>
    <lineage>
        <taxon>Bacteria</taxon>
        <taxon>Bacillati</taxon>
        <taxon>Actinomycetota</taxon>
        <taxon>Actinomycetes</taxon>
        <taxon>Mycobacteriales</taxon>
        <taxon>Mycobacteriaceae</taxon>
        <taxon>Mycolicibacterium</taxon>
    </lineage>
</organism>
<dbReference type="CDD" id="cd06261">
    <property type="entry name" value="TM_PBP2"/>
    <property type="match status" value="1"/>
</dbReference>
<keyword evidence="6 8" id="KW-1133">Transmembrane helix</keyword>
<accession>A0A7I7TYZ8</accession>
<dbReference type="RefSeq" id="WP_163765383.1">
    <property type="nucleotide sequence ID" value="NZ_AP022598.1"/>
</dbReference>
<proteinExistence type="inferred from homology"/>
<dbReference type="Proteomes" id="UP000466554">
    <property type="component" value="Chromosome"/>
</dbReference>
<dbReference type="PROSITE" id="PS50928">
    <property type="entry name" value="ABC_TM1"/>
    <property type="match status" value="1"/>
</dbReference>
<dbReference type="GO" id="GO:0005886">
    <property type="term" value="C:plasma membrane"/>
    <property type="evidence" value="ECO:0007669"/>
    <property type="project" value="UniProtKB-SubCell"/>
</dbReference>
<comment type="subcellular location">
    <subcellularLocation>
        <location evidence="1">Cell membrane</location>
        <topology evidence="1">Multi-pass membrane protein</topology>
    </subcellularLocation>
</comment>
<feature type="transmembrane region" description="Helical" evidence="8">
    <location>
        <begin position="148"/>
        <end position="170"/>
    </location>
</feature>
<sequence>MTTRTGWVRTLLPGTTWLICFYLVPLGLILAAALATPDMIGRPVYGFSLDNFALVFQSTYLPVVARTFGYAVLATVACLLIGYPCAYAISRYGGQAKPALLLAVLVPWLADYLIRIYAWVQVLGREGPANSLLQRFGLGPVNLVGNPYALILGLIYSFLPFMILAVFLAVERVDWRLLEAAQDLHAGPWRAFSTVVVPLTTGGIAAGCQLVFLLSLGDFAIAQFLGGSTYLMGNLIRDQLATAGSLPFGAALTATLLAGMVAFVALAGLAVAAYRTLRRTRVHHG</sequence>
<feature type="transmembrane region" description="Helical" evidence="8">
    <location>
        <begin position="12"/>
        <end position="35"/>
    </location>
</feature>
<evidence type="ECO:0000313" key="10">
    <source>
        <dbReference type="EMBL" id="BBY73649.1"/>
    </source>
</evidence>
<feature type="domain" description="ABC transmembrane type-1" evidence="9">
    <location>
        <begin position="64"/>
        <end position="269"/>
    </location>
</feature>
<evidence type="ECO:0000259" key="9">
    <source>
        <dbReference type="PROSITE" id="PS50928"/>
    </source>
</evidence>
<evidence type="ECO:0000256" key="1">
    <source>
        <dbReference type="ARBA" id="ARBA00004651"/>
    </source>
</evidence>
<feature type="transmembrane region" description="Helical" evidence="8">
    <location>
        <begin position="248"/>
        <end position="274"/>
    </location>
</feature>
<dbReference type="GO" id="GO:0055085">
    <property type="term" value="P:transmembrane transport"/>
    <property type="evidence" value="ECO:0007669"/>
    <property type="project" value="InterPro"/>
</dbReference>
<protein>
    <submittedName>
        <fullName evidence="10">Spermidine/putrescine ABC transporter permease</fullName>
    </submittedName>
</protein>
<keyword evidence="4" id="KW-1003">Cell membrane</keyword>
<dbReference type="InterPro" id="IPR000515">
    <property type="entry name" value="MetI-like"/>
</dbReference>
<feature type="transmembrane region" description="Helical" evidence="8">
    <location>
        <begin position="68"/>
        <end position="87"/>
    </location>
</feature>
<gene>
    <name evidence="10" type="primary">potB</name>
    <name evidence="10" type="ORF">MPRF_05480</name>
</gene>
<evidence type="ECO:0000256" key="6">
    <source>
        <dbReference type="ARBA" id="ARBA00022989"/>
    </source>
</evidence>
<feature type="transmembrane region" description="Helical" evidence="8">
    <location>
        <begin position="99"/>
        <end position="120"/>
    </location>
</feature>
<evidence type="ECO:0000256" key="8">
    <source>
        <dbReference type="SAM" id="Phobius"/>
    </source>
</evidence>
<dbReference type="Gene3D" id="1.10.3720.10">
    <property type="entry name" value="MetI-like"/>
    <property type="match status" value="1"/>
</dbReference>
<evidence type="ECO:0000256" key="5">
    <source>
        <dbReference type="ARBA" id="ARBA00022692"/>
    </source>
</evidence>
<dbReference type="SUPFAM" id="SSF161098">
    <property type="entry name" value="MetI-like"/>
    <property type="match status" value="1"/>
</dbReference>
<evidence type="ECO:0000256" key="3">
    <source>
        <dbReference type="ARBA" id="ARBA00022448"/>
    </source>
</evidence>
<dbReference type="PANTHER" id="PTHR42929:SF1">
    <property type="entry name" value="INNER MEMBRANE ABC TRANSPORTER PERMEASE PROTEIN YDCU-RELATED"/>
    <property type="match status" value="1"/>
</dbReference>
<keyword evidence="5 8" id="KW-0812">Transmembrane</keyword>
<keyword evidence="7 8" id="KW-0472">Membrane</keyword>
<keyword evidence="3" id="KW-0813">Transport</keyword>
<name>A0A7I7TYZ8_MYCPF</name>
<dbReference type="InterPro" id="IPR035906">
    <property type="entry name" value="MetI-like_sf"/>
</dbReference>